<dbReference type="GO" id="GO:0050660">
    <property type="term" value="F:flavin adenine dinucleotide binding"/>
    <property type="evidence" value="ECO:0007669"/>
    <property type="project" value="InterPro"/>
</dbReference>
<evidence type="ECO:0000256" key="4">
    <source>
        <dbReference type="ARBA" id="ARBA00022723"/>
    </source>
</evidence>
<dbReference type="AlphaFoldDB" id="W8PIX3"/>
<accession>W8PIX3</accession>
<dbReference type="EMBL" id="CP007264">
    <property type="protein sequence ID" value="AHL22064.1"/>
    <property type="molecule type" value="Genomic_DNA"/>
</dbReference>
<dbReference type="Gene3D" id="3.40.50.80">
    <property type="entry name" value="Nucleotide-binding domain of ferredoxin-NADP reductase (FNR) module"/>
    <property type="match status" value="1"/>
</dbReference>
<keyword evidence="3 10" id="KW-0001">2Fe-2S</keyword>
<dbReference type="eggNOG" id="arCOG02199">
    <property type="taxonomic scope" value="Archaea"/>
</dbReference>
<keyword evidence="8 10" id="KW-0411">Iron-sulfur</keyword>
<dbReference type="InterPro" id="IPR054941">
    <property type="entry name" value="sulfhyd_HydG"/>
</dbReference>
<dbReference type="RefSeq" id="WP_042689453.1">
    <property type="nucleotide sequence ID" value="NZ_CP007264.1"/>
</dbReference>
<dbReference type="NCBIfam" id="NF006220">
    <property type="entry name" value="PRK08345.1"/>
    <property type="match status" value="1"/>
</dbReference>
<keyword evidence="13" id="KW-1185">Reference proteome</keyword>
<evidence type="ECO:0000256" key="8">
    <source>
        <dbReference type="ARBA" id="ARBA00023014"/>
    </source>
</evidence>
<dbReference type="InterPro" id="IPR012165">
    <property type="entry name" value="Cyt_c3_hydrogenase_gsu"/>
</dbReference>
<evidence type="ECO:0000256" key="2">
    <source>
        <dbReference type="ARBA" id="ARBA00022630"/>
    </source>
</evidence>
<dbReference type="InterPro" id="IPR039261">
    <property type="entry name" value="FNR_nucleotide-bd"/>
</dbReference>
<dbReference type="HOGENOM" id="CLU_003827_1_1_2"/>
<reference evidence="12 13" key="1">
    <citation type="submission" date="2014-02" db="EMBL/GenBank/DDBJ databases">
        <title>Genome Sequence of an Hyperthermophilic Archaeon, Thermococcus nautili 30-1, producing viral vesicles.</title>
        <authorList>
            <person name="Oberto J."/>
            <person name="Gaudin M."/>
            <person name="Cossu M."/>
            <person name="Gorlas A."/>
            <person name="Slesarev A."/>
            <person name="Marguet E."/>
            <person name="Forterre P."/>
        </authorList>
    </citation>
    <scope>NUCLEOTIDE SEQUENCE [LARGE SCALE GENOMIC DNA]</scope>
    <source>
        <strain evidence="12 13">30-1</strain>
    </source>
</reference>
<dbReference type="Gene3D" id="2.10.240.10">
    <property type="entry name" value="Dihydroorotate dehydrogenase, electron transfer subunit"/>
    <property type="match status" value="1"/>
</dbReference>
<sequence>MSEVVPKEIMMPDDNPYALHRAKVLRVYKLTDTEKLFLFRFEDPEIAETWTFKPGQFVQLTIPGVGEVPISICSSPMRKGFFELCIRKAGRVTTVVHRLQPGDTVLVRGPYGNGFPVDDWEGMDLLLIAAGLGTAPLRSVFLYAMDNRWKYGNITFINTARYGKDLLFYKELEAMKDLAEAENVKIIQSVTRDPDWPGRHGRPQKFIVEANTNPKKTAVAICGPPRMYKSVFEALINYGYRPENIYVTLERKMKCGIGKCGHCVAGTSTSWKYICKDGPVFGYFDIISTPGLLD</sequence>
<keyword evidence="1" id="KW-0813">Transport</keyword>
<dbReference type="PANTHER" id="PTHR43513">
    <property type="entry name" value="DIHYDROOROTATE DEHYDROGENASE B (NAD(+)), ELECTRON TRANSFER SUBUNIT"/>
    <property type="match status" value="1"/>
</dbReference>
<dbReference type="PROSITE" id="PS51384">
    <property type="entry name" value="FAD_FR"/>
    <property type="match status" value="1"/>
</dbReference>
<evidence type="ECO:0000256" key="6">
    <source>
        <dbReference type="ARBA" id="ARBA00022982"/>
    </source>
</evidence>
<keyword evidence="6" id="KW-0249">Electron transport</keyword>
<evidence type="ECO:0000256" key="1">
    <source>
        <dbReference type="ARBA" id="ARBA00022448"/>
    </source>
</evidence>
<protein>
    <submittedName>
        <fullName evidence="12">2-polyprenylphenol hydroxylase-related flavodoxin oxidoreductase</fullName>
    </submittedName>
</protein>
<evidence type="ECO:0000313" key="13">
    <source>
        <dbReference type="Proteomes" id="UP000019434"/>
    </source>
</evidence>
<dbReference type="PANTHER" id="PTHR43513:SF1">
    <property type="entry name" value="ANAEROBIC SULFITE REDUCTASE SUBUNIT B"/>
    <property type="match status" value="1"/>
</dbReference>
<evidence type="ECO:0000256" key="7">
    <source>
        <dbReference type="ARBA" id="ARBA00023004"/>
    </source>
</evidence>
<dbReference type="InterPro" id="IPR050353">
    <property type="entry name" value="PyrK_electron_transfer"/>
</dbReference>
<feature type="binding site" evidence="10">
    <location>
        <position position="263"/>
    </location>
    <ligand>
        <name>[2Fe-2S] cluster</name>
        <dbReference type="ChEBI" id="CHEBI:190135"/>
    </ligand>
</feature>
<dbReference type="SUPFAM" id="SSF63380">
    <property type="entry name" value="Riboflavin synthase domain-like"/>
    <property type="match status" value="1"/>
</dbReference>
<dbReference type="InterPro" id="IPR019480">
    <property type="entry name" value="Dihydroorotate_DH_Fe-S-bd"/>
</dbReference>
<organism evidence="12 13">
    <name type="scientific">Thermococcus nautili</name>
    <dbReference type="NCBI Taxonomy" id="195522"/>
    <lineage>
        <taxon>Archaea</taxon>
        <taxon>Methanobacteriati</taxon>
        <taxon>Methanobacteriota</taxon>
        <taxon>Thermococci</taxon>
        <taxon>Thermococcales</taxon>
        <taxon>Thermococcaceae</taxon>
        <taxon>Thermococcus</taxon>
    </lineage>
</organism>
<keyword evidence="2" id="KW-0285">Flavoprotein</keyword>
<proteinExistence type="predicted"/>
<comment type="cofactor">
    <cofactor evidence="10">
        <name>[2Fe-2S] cluster</name>
        <dbReference type="ChEBI" id="CHEBI:190135"/>
    </cofactor>
    <text evidence="10">Binds 1 [2Fe-2S] cluster per subunit.</text>
</comment>
<dbReference type="STRING" id="195522.BD01_0439"/>
<dbReference type="GO" id="GO:0046872">
    <property type="term" value="F:metal ion binding"/>
    <property type="evidence" value="ECO:0007669"/>
    <property type="project" value="UniProtKB-KW"/>
</dbReference>
<keyword evidence="7 10" id="KW-0408">Iron</keyword>
<dbReference type="OrthoDB" id="35401at2157"/>
<name>W8PIX3_9EURY</name>
<dbReference type="InterPro" id="IPR008333">
    <property type="entry name" value="Cbr1-like_FAD-bd_dom"/>
</dbReference>
<evidence type="ECO:0000256" key="3">
    <source>
        <dbReference type="ARBA" id="ARBA00022714"/>
    </source>
</evidence>
<comment type="cofactor">
    <cofactor evidence="9">
        <name>[2Fe-2S] cluster</name>
        <dbReference type="ChEBI" id="CHEBI:190135"/>
    </cofactor>
</comment>
<evidence type="ECO:0000256" key="9">
    <source>
        <dbReference type="ARBA" id="ARBA00034078"/>
    </source>
</evidence>
<evidence type="ECO:0000259" key="11">
    <source>
        <dbReference type="PROSITE" id="PS51384"/>
    </source>
</evidence>
<dbReference type="InterPro" id="IPR001433">
    <property type="entry name" value="OxRdtase_FAD/NAD-bd"/>
</dbReference>
<evidence type="ECO:0000256" key="10">
    <source>
        <dbReference type="PIRSR" id="PIRSR006816-2"/>
    </source>
</evidence>
<dbReference type="NCBIfam" id="NF040835">
    <property type="entry name" value="sulfhyd_HydG"/>
    <property type="match status" value="1"/>
</dbReference>
<feature type="binding site" evidence="10">
    <location>
        <position position="255"/>
    </location>
    <ligand>
        <name>[2Fe-2S] cluster</name>
        <dbReference type="ChEBI" id="CHEBI:190135"/>
    </ligand>
</feature>
<dbReference type="GO" id="GO:0016491">
    <property type="term" value="F:oxidoreductase activity"/>
    <property type="evidence" value="ECO:0007669"/>
    <property type="project" value="InterPro"/>
</dbReference>
<dbReference type="GO" id="GO:0006221">
    <property type="term" value="P:pyrimidine nucleotide biosynthetic process"/>
    <property type="evidence" value="ECO:0007669"/>
    <property type="project" value="InterPro"/>
</dbReference>
<dbReference type="KEGG" id="tnu:BD01_0439"/>
<feature type="binding site" evidence="10">
    <location>
        <position position="275"/>
    </location>
    <ligand>
        <name>[2Fe-2S] cluster</name>
        <dbReference type="ChEBI" id="CHEBI:190135"/>
    </ligand>
</feature>
<dbReference type="Gene3D" id="2.40.30.10">
    <property type="entry name" value="Translation factors"/>
    <property type="match status" value="1"/>
</dbReference>
<keyword evidence="5" id="KW-0274">FAD</keyword>
<dbReference type="CDD" id="cd06221">
    <property type="entry name" value="sulfite_reductase_like"/>
    <property type="match status" value="1"/>
</dbReference>
<dbReference type="Pfam" id="PF00970">
    <property type="entry name" value="FAD_binding_6"/>
    <property type="match status" value="1"/>
</dbReference>
<dbReference type="GeneID" id="82171866"/>
<dbReference type="InterPro" id="IPR017927">
    <property type="entry name" value="FAD-bd_FR_type"/>
</dbReference>
<keyword evidence="4 10" id="KW-0479">Metal-binding</keyword>
<dbReference type="Pfam" id="PF00175">
    <property type="entry name" value="NAD_binding_1"/>
    <property type="match status" value="1"/>
</dbReference>
<evidence type="ECO:0000256" key="5">
    <source>
        <dbReference type="ARBA" id="ARBA00022827"/>
    </source>
</evidence>
<dbReference type="PRINTS" id="PR00410">
    <property type="entry name" value="PHEHYDRXLASE"/>
</dbReference>
<feature type="domain" description="FAD-binding FR-type" evidence="11">
    <location>
        <begin position="17"/>
        <end position="117"/>
    </location>
</feature>
<gene>
    <name evidence="12" type="ORF">BD01_0439</name>
</gene>
<dbReference type="InterPro" id="IPR037117">
    <property type="entry name" value="Dihydroorotate_DH_ele_sf"/>
</dbReference>
<dbReference type="Pfam" id="PF10418">
    <property type="entry name" value="DHODB_Fe-S_bind"/>
    <property type="match status" value="1"/>
</dbReference>
<dbReference type="GO" id="GO:0051537">
    <property type="term" value="F:2 iron, 2 sulfur cluster binding"/>
    <property type="evidence" value="ECO:0007669"/>
    <property type="project" value="UniProtKB-KW"/>
</dbReference>
<evidence type="ECO:0000313" key="12">
    <source>
        <dbReference type="EMBL" id="AHL22064.1"/>
    </source>
</evidence>
<dbReference type="SUPFAM" id="SSF52343">
    <property type="entry name" value="Ferredoxin reductase-like, C-terminal NADP-linked domain"/>
    <property type="match status" value="1"/>
</dbReference>
<feature type="binding site" evidence="10">
    <location>
        <position position="260"/>
    </location>
    <ligand>
        <name>[2Fe-2S] cluster</name>
        <dbReference type="ChEBI" id="CHEBI:190135"/>
    </ligand>
</feature>
<dbReference type="PIRSF" id="PIRSF006816">
    <property type="entry name" value="Cyc3_hyd_g"/>
    <property type="match status" value="1"/>
</dbReference>
<dbReference type="InterPro" id="IPR017938">
    <property type="entry name" value="Riboflavin_synthase-like_b-brl"/>
</dbReference>
<dbReference type="Proteomes" id="UP000019434">
    <property type="component" value="Chromosome"/>
</dbReference>